<accession>A0A2D4M8F2</accession>
<organism evidence="1">
    <name type="scientific">Micrurus spixii</name>
    <name type="common">Amazon coral snake</name>
    <dbReference type="NCBI Taxonomy" id="129469"/>
    <lineage>
        <taxon>Eukaryota</taxon>
        <taxon>Metazoa</taxon>
        <taxon>Chordata</taxon>
        <taxon>Craniata</taxon>
        <taxon>Vertebrata</taxon>
        <taxon>Euteleostomi</taxon>
        <taxon>Lepidosauria</taxon>
        <taxon>Squamata</taxon>
        <taxon>Bifurcata</taxon>
        <taxon>Unidentata</taxon>
        <taxon>Episquamata</taxon>
        <taxon>Toxicofera</taxon>
        <taxon>Serpentes</taxon>
        <taxon>Colubroidea</taxon>
        <taxon>Elapidae</taxon>
        <taxon>Elapinae</taxon>
        <taxon>Micrurus</taxon>
    </lineage>
</organism>
<name>A0A2D4M8F2_9SAUR</name>
<dbReference type="AlphaFoldDB" id="A0A2D4M8F2"/>
<reference evidence="1" key="2">
    <citation type="submission" date="2017-11" db="EMBL/GenBank/DDBJ databases">
        <title>Coralsnake Venomics: Analyses of Venom Gland Transcriptomes and Proteomes of Six Brazilian Taxa.</title>
        <authorList>
            <person name="Aird S.D."/>
            <person name="Jorge da Silva N."/>
            <person name="Qiu L."/>
            <person name="Villar-Briones A."/>
            <person name="Aparecida-Saddi V."/>
            <person name="Campos-Telles M.P."/>
            <person name="Grau M."/>
            <person name="Mikheyev A.S."/>
        </authorList>
    </citation>
    <scope>NUCLEOTIDE SEQUENCE</scope>
    <source>
        <tissue evidence="1">Venom_gland</tissue>
    </source>
</reference>
<reference evidence="1" key="1">
    <citation type="submission" date="2017-07" db="EMBL/GenBank/DDBJ databases">
        <authorList>
            <person name="Mikheyev A."/>
            <person name="Grau M."/>
        </authorList>
    </citation>
    <scope>NUCLEOTIDE SEQUENCE</scope>
    <source>
        <tissue evidence="1">Venom_gland</tissue>
    </source>
</reference>
<protein>
    <submittedName>
        <fullName evidence="1">Uncharacterized protein</fullName>
    </submittedName>
</protein>
<evidence type="ECO:0000313" key="1">
    <source>
        <dbReference type="EMBL" id="LAB29645.1"/>
    </source>
</evidence>
<dbReference type="EMBL" id="IACM01079329">
    <property type="protein sequence ID" value="LAB29645.1"/>
    <property type="molecule type" value="Transcribed_RNA"/>
</dbReference>
<sequence>MLVFMGNIFPLHFIYPEFFPQVFCLTLNNHSSSCCTCVIKIKHKNVSTRRKLLQTWMPLLMDQLIDHELSLTWPFCQDCSFQHIWKGPTKKSMEYPKYGWKLLTLYTAVILKQTWAQK</sequence>
<proteinExistence type="predicted"/>